<dbReference type="EMBL" id="LLXI01002198">
    <property type="protein sequence ID" value="PKY56484.1"/>
    <property type="molecule type" value="Genomic_DNA"/>
</dbReference>
<evidence type="ECO:0000313" key="2">
    <source>
        <dbReference type="EMBL" id="PKY56484.1"/>
    </source>
</evidence>
<organism evidence="2 3">
    <name type="scientific">Rhizophagus irregularis</name>
    <dbReference type="NCBI Taxonomy" id="588596"/>
    <lineage>
        <taxon>Eukaryota</taxon>
        <taxon>Fungi</taxon>
        <taxon>Fungi incertae sedis</taxon>
        <taxon>Mucoromycota</taxon>
        <taxon>Glomeromycotina</taxon>
        <taxon>Glomeromycetes</taxon>
        <taxon>Glomerales</taxon>
        <taxon>Glomeraceae</taxon>
        <taxon>Rhizophagus</taxon>
    </lineage>
</organism>
<name>A0A2I1HC73_9GLOM</name>
<proteinExistence type="predicted"/>
<keyword evidence="3" id="KW-1185">Reference proteome</keyword>
<feature type="coiled-coil region" evidence="1">
    <location>
        <begin position="4"/>
        <end position="59"/>
    </location>
</feature>
<evidence type="ECO:0000256" key="1">
    <source>
        <dbReference type="SAM" id="Coils"/>
    </source>
</evidence>
<dbReference type="VEuPathDB" id="FungiDB:FUN_019674"/>
<reference evidence="2 3" key="1">
    <citation type="submission" date="2015-10" db="EMBL/GenBank/DDBJ databases">
        <title>Genome analyses suggest a sexual origin of heterokaryosis in a supposedly ancient asexual fungus.</title>
        <authorList>
            <person name="Ropars J."/>
            <person name="Sedzielewska K."/>
            <person name="Noel J."/>
            <person name="Charron P."/>
            <person name="Farinelli L."/>
            <person name="Marton T."/>
            <person name="Kruger M."/>
            <person name="Pelin A."/>
            <person name="Brachmann A."/>
            <person name="Corradi N."/>
        </authorList>
    </citation>
    <scope>NUCLEOTIDE SEQUENCE [LARGE SCALE GENOMIC DNA]</scope>
    <source>
        <strain evidence="2 3">A4</strain>
    </source>
</reference>
<accession>A0A2I1HC73</accession>
<keyword evidence="1" id="KW-0175">Coiled coil</keyword>
<gene>
    <name evidence="2" type="ORF">RhiirA4_476811</name>
</gene>
<protein>
    <submittedName>
        <fullName evidence="2">Uncharacterized protein</fullName>
    </submittedName>
</protein>
<dbReference type="AlphaFoldDB" id="A0A2I1HC73"/>
<sequence>MEMEQKYNAEKMELKRELNAKIDELHKTTADFSSKIDKLNAEIVELEKYKSAITRLESENAEFRCYGDEWCRVKETLCVGKTNTSGPPVWCMVMFSCV</sequence>
<evidence type="ECO:0000313" key="3">
    <source>
        <dbReference type="Proteomes" id="UP000234323"/>
    </source>
</evidence>
<dbReference type="Proteomes" id="UP000234323">
    <property type="component" value="Unassembled WGS sequence"/>
</dbReference>
<comment type="caution">
    <text evidence="2">The sequence shown here is derived from an EMBL/GenBank/DDBJ whole genome shotgun (WGS) entry which is preliminary data.</text>
</comment>